<protein>
    <submittedName>
        <fullName evidence="1">DNA-binding protein</fullName>
    </submittedName>
</protein>
<dbReference type="EMBL" id="DTBP01000015">
    <property type="protein sequence ID" value="HGQ73844.1"/>
    <property type="molecule type" value="Genomic_DNA"/>
</dbReference>
<gene>
    <name evidence="1" type="ORF">ENU20_02050</name>
</gene>
<dbReference type="GO" id="GO:0003677">
    <property type="term" value="F:DNA binding"/>
    <property type="evidence" value="ECO:0007669"/>
    <property type="project" value="UniProtKB-KW"/>
</dbReference>
<name>A0A7C4NNL2_STAMA</name>
<proteinExistence type="predicted"/>
<dbReference type="AlphaFoldDB" id="A0A7C4NNL2"/>
<dbReference type="InterPro" id="IPR015947">
    <property type="entry name" value="PUA-like_sf"/>
</dbReference>
<keyword evidence="1" id="KW-0238">DNA-binding</keyword>
<evidence type="ECO:0000313" key="1">
    <source>
        <dbReference type="EMBL" id="HGQ73844.1"/>
    </source>
</evidence>
<comment type="caution">
    <text evidence="1">The sequence shown here is derived from an EMBL/GenBank/DDBJ whole genome shotgun (WGS) entry which is preliminary data.</text>
</comment>
<sequence length="155" mass="17906">MSVEQYLISIKPVFVYRLFAGLKKFELRRVSCCVPSPGSIMVVYVSHPIQVLIGEFIAEDVRVGEPSVIIDYVRGFRDSGVGEGDFEYIRGAEYAMAIRVSKPVLYRKFLGLRELERIIPGFKPPYSMRRIEEGEPLNMLVLRKLREYTFESFEN</sequence>
<accession>A0A7C4NNL2</accession>
<organism evidence="1">
    <name type="scientific">Staphylothermus marinus</name>
    <dbReference type="NCBI Taxonomy" id="2280"/>
    <lineage>
        <taxon>Archaea</taxon>
        <taxon>Thermoproteota</taxon>
        <taxon>Thermoprotei</taxon>
        <taxon>Desulfurococcales</taxon>
        <taxon>Desulfurococcaceae</taxon>
        <taxon>Staphylothermus</taxon>
    </lineage>
</organism>
<reference evidence="1" key="1">
    <citation type="journal article" date="2020" name="mSystems">
        <title>Genome- and Community-Level Interaction Insights into Carbon Utilization and Element Cycling Functions of Hydrothermarchaeota in Hydrothermal Sediment.</title>
        <authorList>
            <person name="Zhou Z."/>
            <person name="Liu Y."/>
            <person name="Xu W."/>
            <person name="Pan J."/>
            <person name="Luo Z.H."/>
            <person name="Li M."/>
        </authorList>
    </citation>
    <scope>NUCLEOTIDE SEQUENCE [LARGE SCALE GENOMIC DNA]</scope>
    <source>
        <strain evidence="1">SpSt-648</strain>
    </source>
</reference>
<dbReference type="SUPFAM" id="SSF88697">
    <property type="entry name" value="PUA domain-like"/>
    <property type="match status" value="1"/>
</dbReference>